<dbReference type="EMBL" id="VFPU01000001">
    <property type="protein sequence ID" value="TQM97378.1"/>
    <property type="molecule type" value="Genomic_DNA"/>
</dbReference>
<sequence length="75" mass="8318">MRLSEFWALMEQEFGAGYARVVADTHSLGVLDGRTPSQALEEGLPPRTVWRAVCADLDVPPEHHHLPEPKAKDKG</sequence>
<dbReference type="InterPro" id="IPR021408">
    <property type="entry name" value="DUF3046"/>
</dbReference>
<reference evidence="1 2" key="1">
    <citation type="submission" date="2019-06" db="EMBL/GenBank/DDBJ databases">
        <title>Sequencing the genomes of 1000 actinobacteria strains.</title>
        <authorList>
            <person name="Klenk H.-P."/>
        </authorList>
    </citation>
    <scope>NUCLEOTIDE SEQUENCE [LARGE SCALE GENOMIC DNA]</scope>
    <source>
        <strain evidence="1 2">DSM 12362</strain>
    </source>
</reference>
<evidence type="ECO:0000313" key="1">
    <source>
        <dbReference type="EMBL" id="TQM97378.1"/>
    </source>
</evidence>
<dbReference type="AlphaFoldDB" id="A0A543KQP2"/>
<comment type="caution">
    <text evidence="1">The sequence shown here is derived from an EMBL/GenBank/DDBJ whole genome shotgun (WGS) entry which is preliminary data.</text>
</comment>
<organism evidence="1 2">
    <name type="scientific">Ornithinimicrobium humiphilum</name>
    <dbReference type="NCBI Taxonomy" id="125288"/>
    <lineage>
        <taxon>Bacteria</taxon>
        <taxon>Bacillati</taxon>
        <taxon>Actinomycetota</taxon>
        <taxon>Actinomycetes</taxon>
        <taxon>Micrococcales</taxon>
        <taxon>Ornithinimicrobiaceae</taxon>
        <taxon>Ornithinimicrobium</taxon>
    </lineage>
</organism>
<evidence type="ECO:0000313" key="2">
    <source>
        <dbReference type="Proteomes" id="UP000315133"/>
    </source>
</evidence>
<gene>
    <name evidence="1" type="ORF">FB476_2288</name>
</gene>
<protein>
    <submittedName>
        <fullName evidence="1">DUF3046 family protein</fullName>
    </submittedName>
</protein>
<dbReference type="Pfam" id="PF11248">
    <property type="entry name" value="DUF3046"/>
    <property type="match status" value="1"/>
</dbReference>
<keyword evidence="2" id="KW-1185">Reference proteome</keyword>
<dbReference type="OrthoDB" id="3215033at2"/>
<proteinExistence type="predicted"/>
<name>A0A543KQP2_9MICO</name>
<accession>A0A543KQP2</accession>
<dbReference type="RefSeq" id="WP_141818869.1">
    <property type="nucleotide sequence ID" value="NZ_BAAAIL010000002.1"/>
</dbReference>
<dbReference type="Proteomes" id="UP000315133">
    <property type="component" value="Unassembled WGS sequence"/>
</dbReference>